<reference evidence="2 3" key="1">
    <citation type="journal article" date="2013" name="Curr. Biol.">
        <title>The Genome of the Foraminiferan Reticulomyxa filosa.</title>
        <authorList>
            <person name="Glockner G."/>
            <person name="Hulsmann N."/>
            <person name="Schleicher M."/>
            <person name="Noegel A.A."/>
            <person name="Eichinger L."/>
            <person name="Gallinger C."/>
            <person name="Pawlowski J."/>
            <person name="Sierra R."/>
            <person name="Euteneuer U."/>
            <person name="Pillet L."/>
            <person name="Moustafa A."/>
            <person name="Platzer M."/>
            <person name="Groth M."/>
            <person name="Szafranski K."/>
            <person name="Schliwa M."/>
        </authorList>
    </citation>
    <scope>NUCLEOTIDE SEQUENCE [LARGE SCALE GENOMIC DNA]</scope>
</reference>
<evidence type="ECO:0000256" key="1">
    <source>
        <dbReference type="SAM" id="Phobius"/>
    </source>
</evidence>
<feature type="non-terminal residue" evidence="2">
    <location>
        <position position="239"/>
    </location>
</feature>
<organism evidence="2 3">
    <name type="scientific">Reticulomyxa filosa</name>
    <dbReference type="NCBI Taxonomy" id="46433"/>
    <lineage>
        <taxon>Eukaryota</taxon>
        <taxon>Sar</taxon>
        <taxon>Rhizaria</taxon>
        <taxon>Retaria</taxon>
        <taxon>Foraminifera</taxon>
        <taxon>Monothalamids</taxon>
        <taxon>Reticulomyxidae</taxon>
        <taxon>Reticulomyxa</taxon>
    </lineage>
</organism>
<dbReference type="Proteomes" id="UP000023152">
    <property type="component" value="Unassembled WGS sequence"/>
</dbReference>
<dbReference type="AlphaFoldDB" id="X6N6F3"/>
<proteinExistence type="predicted"/>
<name>X6N6F3_RETFI</name>
<evidence type="ECO:0000313" key="2">
    <source>
        <dbReference type="EMBL" id="ETO21334.1"/>
    </source>
</evidence>
<keyword evidence="1" id="KW-0472">Membrane</keyword>
<accession>X6N6F3</accession>
<protein>
    <submittedName>
        <fullName evidence="2">Uncharacterized protein</fullName>
    </submittedName>
</protein>
<gene>
    <name evidence="2" type="ORF">RFI_15870</name>
</gene>
<keyword evidence="1" id="KW-1133">Transmembrane helix</keyword>
<feature type="transmembrane region" description="Helical" evidence="1">
    <location>
        <begin position="155"/>
        <end position="180"/>
    </location>
</feature>
<feature type="transmembrane region" description="Helical" evidence="1">
    <location>
        <begin position="205"/>
        <end position="225"/>
    </location>
</feature>
<feature type="transmembrane region" description="Helical" evidence="1">
    <location>
        <begin position="90"/>
        <end position="108"/>
    </location>
</feature>
<dbReference type="EMBL" id="ASPP01011730">
    <property type="protein sequence ID" value="ETO21334.1"/>
    <property type="molecule type" value="Genomic_DNA"/>
</dbReference>
<evidence type="ECO:0000313" key="3">
    <source>
        <dbReference type="Proteomes" id="UP000023152"/>
    </source>
</evidence>
<keyword evidence="1" id="KW-0812">Transmembrane</keyword>
<sequence>MKNGPQLFNEKVHVWQFGKFNRCNENNSLVLNKKKFSLPPSFFEVFAFLIFVVALSFAWWARKQKKMRARGPWIQGETYGNHHYAWFQRLRLTLMVVALFQSLSVLQYDSANTSIPSFFDVFETLSDFLVLVMLVTILNRILSTHYAVLGESKPIWPLIIQGIMIVVYTLFCLITIIWSLQHINDAISKKSKQISGDKVFEFSNGLYQVTFALFFILMFAYIWVLRSNSIESFKFQRDA</sequence>
<feature type="transmembrane region" description="Helical" evidence="1">
    <location>
        <begin position="41"/>
        <end position="61"/>
    </location>
</feature>
<feature type="transmembrane region" description="Helical" evidence="1">
    <location>
        <begin position="128"/>
        <end position="148"/>
    </location>
</feature>
<comment type="caution">
    <text evidence="2">The sequence shown here is derived from an EMBL/GenBank/DDBJ whole genome shotgun (WGS) entry which is preliminary data.</text>
</comment>
<keyword evidence="3" id="KW-1185">Reference proteome</keyword>